<dbReference type="Proteomes" id="UP000182690">
    <property type="component" value="Unassembled WGS sequence"/>
</dbReference>
<evidence type="ECO:0000313" key="3">
    <source>
        <dbReference type="EMBL" id="SDQ12007.1"/>
    </source>
</evidence>
<reference evidence="3 4" key="1">
    <citation type="submission" date="2016-10" db="EMBL/GenBank/DDBJ databases">
        <authorList>
            <person name="de Groot N.N."/>
        </authorList>
    </citation>
    <scope>NUCLEOTIDE SEQUENCE [LARGE SCALE GENOMIC DNA]</scope>
    <source>
        <strain evidence="3 4">DSM 22788</strain>
    </source>
</reference>
<evidence type="ECO:0000256" key="2">
    <source>
        <dbReference type="SAM" id="MobiDB-lite"/>
    </source>
</evidence>
<feature type="region of interest" description="Disordered" evidence="2">
    <location>
        <begin position="106"/>
        <end position="131"/>
    </location>
</feature>
<sequence>MGEQRISMESGFADQLALIRNTETQYPRVDEMQAVTGPGNGLGQHIANDLAAGAGRMHSVIMDLDRDLQALERTAAAAVADQQETEATIADELRATLARFEAGVDDAGVTGGADGTGPAAARQSRGVPGAE</sequence>
<gene>
    <name evidence="3" type="ORF">SAMN04488565_0673</name>
</gene>
<evidence type="ECO:0000313" key="4">
    <source>
        <dbReference type="Proteomes" id="UP000182690"/>
    </source>
</evidence>
<evidence type="ECO:0008006" key="5">
    <source>
        <dbReference type="Google" id="ProtNLM"/>
    </source>
</evidence>
<keyword evidence="1" id="KW-0175">Coiled coil</keyword>
<name>A0A1H0YA12_9MICO</name>
<dbReference type="STRING" id="1079994.SAMN04488565_0673"/>
<dbReference type="AlphaFoldDB" id="A0A1H0YA12"/>
<dbReference type="EMBL" id="FNKB01000001">
    <property type="protein sequence ID" value="SDQ12007.1"/>
    <property type="molecule type" value="Genomic_DNA"/>
</dbReference>
<accession>A0A1H0YA12</accession>
<dbReference type="RefSeq" id="WP_010155545.1">
    <property type="nucleotide sequence ID" value="NZ_FNKB01000001.1"/>
</dbReference>
<organism evidence="3 4">
    <name type="scientific">Leucobacter chromiiresistens</name>
    <dbReference type="NCBI Taxonomy" id="1079994"/>
    <lineage>
        <taxon>Bacteria</taxon>
        <taxon>Bacillati</taxon>
        <taxon>Actinomycetota</taxon>
        <taxon>Actinomycetes</taxon>
        <taxon>Micrococcales</taxon>
        <taxon>Microbacteriaceae</taxon>
        <taxon>Leucobacter</taxon>
    </lineage>
</organism>
<feature type="coiled-coil region" evidence="1">
    <location>
        <begin position="61"/>
        <end position="88"/>
    </location>
</feature>
<proteinExistence type="predicted"/>
<evidence type="ECO:0000256" key="1">
    <source>
        <dbReference type="SAM" id="Coils"/>
    </source>
</evidence>
<protein>
    <recommendedName>
        <fullName evidence="5">Excreted virulence factor EspC, type VII ESX diderm</fullName>
    </recommendedName>
</protein>